<keyword evidence="6" id="KW-1185">Reference proteome</keyword>
<name>A0AA35RV72_GEOBA</name>
<keyword evidence="5" id="KW-0032">Aminotransferase</keyword>
<reference evidence="5" key="1">
    <citation type="submission" date="2023-03" db="EMBL/GenBank/DDBJ databases">
        <authorList>
            <person name="Steffen K."/>
            <person name="Cardenas P."/>
        </authorList>
    </citation>
    <scope>NUCLEOTIDE SEQUENCE</scope>
</reference>
<dbReference type="InterPro" id="IPR043132">
    <property type="entry name" value="BCAT-like_C"/>
</dbReference>
<evidence type="ECO:0000313" key="5">
    <source>
        <dbReference type="EMBL" id="CAI8017027.1"/>
    </source>
</evidence>
<accession>A0AA35RV72</accession>
<keyword evidence="5" id="KW-0808">Transferase</keyword>
<comment type="similarity">
    <text evidence="2">Belongs to the class-IV pyridoxal-phosphate-dependent aminotransferase family.</text>
</comment>
<dbReference type="InterPro" id="IPR036038">
    <property type="entry name" value="Aminotransferase-like"/>
</dbReference>
<keyword evidence="4" id="KW-0100">Branched-chain amino acid biosynthesis</keyword>
<evidence type="ECO:0000256" key="3">
    <source>
        <dbReference type="ARBA" id="ARBA00022898"/>
    </source>
</evidence>
<evidence type="ECO:0000313" key="6">
    <source>
        <dbReference type="Proteomes" id="UP001174909"/>
    </source>
</evidence>
<dbReference type="FunFam" id="3.20.10.10:FF:000002">
    <property type="entry name" value="D-alanine aminotransferase"/>
    <property type="match status" value="1"/>
</dbReference>
<dbReference type="AlphaFoldDB" id="A0AA35RV72"/>
<dbReference type="PANTHER" id="PTHR42743:SF11">
    <property type="entry name" value="AMINODEOXYCHORISMATE LYASE"/>
    <property type="match status" value="1"/>
</dbReference>
<dbReference type="GO" id="GO:0008652">
    <property type="term" value="P:amino acid biosynthetic process"/>
    <property type="evidence" value="ECO:0007669"/>
    <property type="project" value="UniProtKB-ARBA"/>
</dbReference>
<dbReference type="Proteomes" id="UP001174909">
    <property type="component" value="Unassembled WGS sequence"/>
</dbReference>
<keyword evidence="4" id="KW-0028">Amino-acid biosynthesis</keyword>
<dbReference type="Gene3D" id="3.20.10.10">
    <property type="entry name" value="D-amino Acid Aminotransferase, subunit A, domain 2"/>
    <property type="match status" value="1"/>
</dbReference>
<protein>
    <submittedName>
        <fullName evidence="5">Branched-chain-amino-acid aminotransferase</fullName>
    </submittedName>
</protein>
<proteinExistence type="inferred from homology"/>
<dbReference type="InterPro" id="IPR001544">
    <property type="entry name" value="Aminotrans_IV"/>
</dbReference>
<sequence length="227" mass="24684">MPSVKQVVARNEAARSEVGDYYIRQFITRGKGIWAHSAGPPSVCVRVSPIDLGRYAPAYSDGLHAVIARTRSFSPESLDSKIKHQSRMHFELAEIEAGDVDPEAWPLLLDLNGNITEGTSNNVFVVTDGVIRTPGDSTILQGGSRNMVLDLATQLGIPVAQEDLQPYDLYTSNEVFFSRTGPCILPVTKVDNRKVADGKPGDITQQLLAAWSETVGVDIVDQVMSMA</sequence>
<dbReference type="GO" id="GO:0008483">
    <property type="term" value="F:transaminase activity"/>
    <property type="evidence" value="ECO:0007669"/>
    <property type="project" value="UniProtKB-KW"/>
</dbReference>
<keyword evidence="3" id="KW-0663">Pyridoxal phosphate</keyword>
<dbReference type="SUPFAM" id="SSF56752">
    <property type="entry name" value="D-aminoacid aminotransferase-like PLP-dependent enzymes"/>
    <property type="match status" value="1"/>
</dbReference>
<gene>
    <name evidence="5" type="ORF">GBAR_LOCUS10392</name>
</gene>
<dbReference type="Pfam" id="PF01063">
    <property type="entry name" value="Aminotran_4"/>
    <property type="match status" value="1"/>
</dbReference>
<comment type="cofactor">
    <cofactor evidence="1">
        <name>pyridoxal 5'-phosphate</name>
        <dbReference type="ChEBI" id="CHEBI:597326"/>
    </cofactor>
</comment>
<organism evidence="5 6">
    <name type="scientific">Geodia barretti</name>
    <name type="common">Barrett's horny sponge</name>
    <dbReference type="NCBI Taxonomy" id="519541"/>
    <lineage>
        <taxon>Eukaryota</taxon>
        <taxon>Metazoa</taxon>
        <taxon>Porifera</taxon>
        <taxon>Demospongiae</taxon>
        <taxon>Heteroscleromorpha</taxon>
        <taxon>Tetractinellida</taxon>
        <taxon>Astrophorina</taxon>
        <taxon>Geodiidae</taxon>
        <taxon>Geodia</taxon>
    </lineage>
</organism>
<evidence type="ECO:0000256" key="4">
    <source>
        <dbReference type="ARBA" id="ARBA00023304"/>
    </source>
</evidence>
<dbReference type="PANTHER" id="PTHR42743">
    <property type="entry name" value="AMINO-ACID AMINOTRANSFERASE"/>
    <property type="match status" value="1"/>
</dbReference>
<evidence type="ECO:0000256" key="1">
    <source>
        <dbReference type="ARBA" id="ARBA00001933"/>
    </source>
</evidence>
<evidence type="ECO:0000256" key="2">
    <source>
        <dbReference type="ARBA" id="ARBA00009320"/>
    </source>
</evidence>
<dbReference type="EMBL" id="CASHTH010001587">
    <property type="protein sequence ID" value="CAI8017027.1"/>
    <property type="molecule type" value="Genomic_DNA"/>
</dbReference>
<dbReference type="GO" id="GO:0009082">
    <property type="term" value="P:branched-chain amino acid biosynthetic process"/>
    <property type="evidence" value="ECO:0007669"/>
    <property type="project" value="UniProtKB-KW"/>
</dbReference>
<dbReference type="InterPro" id="IPR050571">
    <property type="entry name" value="Class-IV_PLP-Dep_Aminotrnsfr"/>
</dbReference>
<comment type="caution">
    <text evidence="5">The sequence shown here is derived from an EMBL/GenBank/DDBJ whole genome shotgun (WGS) entry which is preliminary data.</text>
</comment>